<keyword evidence="2" id="KW-1185">Reference proteome</keyword>
<name>A0ABR4IUR4_9EURO</name>
<comment type="caution">
    <text evidence="1">The sequence shown here is derived from an EMBL/GenBank/DDBJ whole genome shotgun (WGS) entry which is preliminary data.</text>
</comment>
<proteinExistence type="predicted"/>
<evidence type="ECO:0000313" key="1">
    <source>
        <dbReference type="EMBL" id="KAL2831486.1"/>
    </source>
</evidence>
<reference evidence="1 2" key="1">
    <citation type="submission" date="2024-07" db="EMBL/GenBank/DDBJ databases">
        <title>Section-level genome sequencing and comparative genomics of Aspergillus sections Usti and Cavernicolus.</title>
        <authorList>
            <consortium name="Lawrence Berkeley National Laboratory"/>
            <person name="Nybo J.L."/>
            <person name="Vesth T.C."/>
            <person name="Theobald S."/>
            <person name="Frisvad J.C."/>
            <person name="Larsen T.O."/>
            <person name="Kjaerboelling I."/>
            <person name="Rothschild-Mancinelli K."/>
            <person name="Lyhne E.K."/>
            <person name="Kogle M.E."/>
            <person name="Barry K."/>
            <person name="Clum A."/>
            <person name="Na H."/>
            <person name="Ledsgaard L."/>
            <person name="Lin J."/>
            <person name="Lipzen A."/>
            <person name="Kuo A."/>
            <person name="Riley R."/>
            <person name="Mondo S."/>
            <person name="LaButti K."/>
            <person name="Haridas S."/>
            <person name="Pangalinan J."/>
            <person name="Salamov A.A."/>
            <person name="Simmons B.A."/>
            <person name="Magnuson J.K."/>
            <person name="Chen J."/>
            <person name="Drula E."/>
            <person name="Henrissat B."/>
            <person name="Wiebenga A."/>
            <person name="Lubbers R.J."/>
            <person name="Gomes A.C."/>
            <person name="Makela M.R."/>
            <person name="Stajich J."/>
            <person name="Grigoriev I.V."/>
            <person name="Mortensen U.H."/>
            <person name="De vries R.P."/>
            <person name="Baker S.E."/>
            <person name="Andersen M.R."/>
        </authorList>
    </citation>
    <scope>NUCLEOTIDE SEQUENCE [LARGE SCALE GENOMIC DNA]</scope>
    <source>
        <strain evidence="1 2">CBS 600.67</strain>
    </source>
</reference>
<dbReference type="EMBL" id="JBFXLS010000009">
    <property type="protein sequence ID" value="KAL2831486.1"/>
    <property type="molecule type" value="Genomic_DNA"/>
</dbReference>
<dbReference type="Proteomes" id="UP001610335">
    <property type="component" value="Unassembled WGS sequence"/>
</dbReference>
<accession>A0ABR4IUR4</accession>
<organism evidence="1 2">
    <name type="scientific">Aspergillus cavernicola</name>
    <dbReference type="NCBI Taxonomy" id="176166"/>
    <lineage>
        <taxon>Eukaryota</taxon>
        <taxon>Fungi</taxon>
        <taxon>Dikarya</taxon>
        <taxon>Ascomycota</taxon>
        <taxon>Pezizomycotina</taxon>
        <taxon>Eurotiomycetes</taxon>
        <taxon>Eurotiomycetidae</taxon>
        <taxon>Eurotiales</taxon>
        <taxon>Aspergillaceae</taxon>
        <taxon>Aspergillus</taxon>
        <taxon>Aspergillus subgen. Nidulantes</taxon>
    </lineage>
</organism>
<protein>
    <submittedName>
        <fullName evidence="1">Uncharacterized protein</fullName>
    </submittedName>
</protein>
<gene>
    <name evidence="1" type="ORF">BDW59DRAFT_157912</name>
</gene>
<evidence type="ECO:0000313" key="2">
    <source>
        <dbReference type="Proteomes" id="UP001610335"/>
    </source>
</evidence>
<sequence>MADCEYPLNLCIDCLNLYCELISRIPDEDIDYNPTCIPWIFEREFALEGLIPEYDLIHDIANTLKERLFHYFKYRVRVYEAMISTGTKVVVYFMMELPNSLLDVDDELQGFLFHDFGVSVEGWKGRDTYLHPCKRRLQFLKGRLFPEKWNLYDE</sequence>